<evidence type="ECO:0000313" key="11">
    <source>
        <dbReference type="Proteomes" id="UP000516148"/>
    </source>
</evidence>
<evidence type="ECO:0000256" key="1">
    <source>
        <dbReference type="ARBA" id="ARBA00001917"/>
    </source>
</evidence>
<dbReference type="InterPro" id="IPR004136">
    <property type="entry name" value="NMO"/>
</dbReference>
<dbReference type="EMBL" id="CP061038">
    <property type="protein sequence ID" value="QNQ09969.1"/>
    <property type="molecule type" value="Genomic_DNA"/>
</dbReference>
<keyword evidence="6" id="KW-0560">Oxidoreductase</keyword>
<keyword evidence="3" id="KW-0216">Detoxification</keyword>
<evidence type="ECO:0000256" key="4">
    <source>
        <dbReference type="ARBA" id="ARBA00022630"/>
    </source>
</evidence>
<evidence type="ECO:0000256" key="6">
    <source>
        <dbReference type="ARBA" id="ARBA00023002"/>
    </source>
</evidence>
<dbReference type="KEGG" id="spap:H3Z74_01560"/>
<dbReference type="GO" id="GO:0018580">
    <property type="term" value="F:nitronate monooxygenase activity"/>
    <property type="evidence" value="ECO:0007669"/>
    <property type="project" value="InterPro"/>
</dbReference>
<dbReference type="Gene3D" id="3.20.20.70">
    <property type="entry name" value="Aldolase class I"/>
    <property type="match status" value="1"/>
</dbReference>
<name>A0A7H0LJW6_9SPHN</name>
<evidence type="ECO:0000256" key="8">
    <source>
        <dbReference type="ARBA" id="ARBA00031155"/>
    </source>
</evidence>
<gene>
    <name evidence="10" type="ORF">H3Z74_01560</name>
</gene>
<keyword evidence="7 10" id="KW-0503">Monooxygenase</keyword>
<comment type="catalytic activity">
    <reaction evidence="9">
        <text>3 propionate 3-nitronate + 3 O2 + H2O = 3 3-oxopropanoate + 2 nitrate + nitrite + H2O2 + 3 H(+)</text>
        <dbReference type="Rhea" id="RHEA:57332"/>
        <dbReference type="ChEBI" id="CHEBI:15377"/>
        <dbReference type="ChEBI" id="CHEBI:15378"/>
        <dbReference type="ChEBI" id="CHEBI:15379"/>
        <dbReference type="ChEBI" id="CHEBI:16240"/>
        <dbReference type="ChEBI" id="CHEBI:16301"/>
        <dbReference type="ChEBI" id="CHEBI:17632"/>
        <dbReference type="ChEBI" id="CHEBI:33190"/>
        <dbReference type="ChEBI" id="CHEBI:136067"/>
    </reaction>
</comment>
<keyword evidence="5" id="KW-0288">FMN</keyword>
<protein>
    <recommendedName>
        <fullName evidence="8">Propionate 3-nitronate monooxygenase</fullName>
    </recommendedName>
</protein>
<dbReference type="AlphaFoldDB" id="A0A7H0LJW6"/>
<keyword evidence="11" id="KW-1185">Reference proteome</keyword>
<evidence type="ECO:0000256" key="7">
    <source>
        <dbReference type="ARBA" id="ARBA00023033"/>
    </source>
</evidence>
<comment type="similarity">
    <text evidence="2">Belongs to the nitronate monooxygenase family. NMO class I subfamily.</text>
</comment>
<evidence type="ECO:0000256" key="5">
    <source>
        <dbReference type="ARBA" id="ARBA00022643"/>
    </source>
</evidence>
<comment type="cofactor">
    <cofactor evidence="1">
        <name>FMN</name>
        <dbReference type="ChEBI" id="CHEBI:58210"/>
    </cofactor>
</comment>
<evidence type="ECO:0000313" key="10">
    <source>
        <dbReference type="EMBL" id="QNQ09969.1"/>
    </source>
</evidence>
<keyword evidence="4" id="KW-0285">Flavoprotein</keyword>
<dbReference type="SUPFAM" id="SSF51412">
    <property type="entry name" value="Inosine monophosphate dehydrogenase (IMPDH)"/>
    <property type="match status" value="1"/>
</dbReference>
<dbReference type="Proteomes" id="UP000516148">
    <property type="component" value="Chromosome"/>
</dbReference>
<dbReference type="GO" id="GO:0009636">
    <property type="term" value="P:response to toxic substance"/>
    <property type="evidence" value="ECO:0007669"/>
    <property type="project" value="UniProtKB-KW"/>
</dbReference>
<evidence type="ECO:0000256" key="2">
    <source>
        <dbReference type="ARBA" id="ARBA00009881"/>
    </source>
</evidence>
<evidence type="ECO:0000256" key="3">
    <source>
        <dbReference type="ARBA" id="ARBA00022575"/>
    </source>
</evidence>
<dbReference type="RefSeq" id="WP_187762277.1">
    <property type="nucleotide sequence ID" value="NZ_CP061038.1"/>
</dbReference>
<dbReference type="PANTHER" id="PTHR42747">
    <property type="entry name" value="NITRONATE MONOOXYGENASE-RELATED"/>
    <property type="match status" value="1"/>
</dbReference>
<proteinExistence type="inferred from homology"/>
<sequence length="350" mass="35912">MTAAGLLELTGARLPIVQAPMANFAGRELAIAAIGAGGVGSLACAVLDAATVGIEVAAIRAAATGPLNLNFFCHTLGPQPDETVWRTTLAPFYAEEGVAPPTGSPPLRRPFDAAMAEAVEQARPEIVSFHFGLPDEALLARVRAMGTLIFGNATTLAEAHHLAAQGCDAIIVQGREAGGHAGYFLDGYRSRPLEEILPEIVAAVDVPVIAAGGIADAIGVSAAMANGAAAIQVGTAYLLTPEAWTSAVHRRRIETAYPGDLIATNLFSGGVAGGLRNRLTDALGPISDLAPPFPYASAALAPLRAKAESEGRGDFSPLWAGDGVTHARAESAGDVTRRLGSAALNYRSHS</sequence>
<organism evidence="10 11">
    <name type="scientific">Sphingomonas alpina</name>
    <dbReference type="NCBI Taxonomy" id="653931"/>
    <lineage>
        <taxon>Bacteria</taxon>
        <taxon>Pseudomonadati</taxon>
        <taxon>Pseudomonadota</taxon>
        <taxon>Alphaproteobacteria</taxon>
        <taxon>Sphingomonadales</taxon>
        <taxon>Sphingomonadaceae</taxon>
        <taxon>Sphingomonas</taxon>
    </lineage>
</organism>
<accession>A0A7H0LJW6</accession>
<dbReference type="CDD" id="cd04730">
    <property type="entry name" value="NPD_like"/>
    <property type="match status" value="1"/>
</dbReference>
<evidence type="ECO:0000256" key="9">
    <source>
        <dbReference type="ARBA" id="ARBA00049401"/>
    </source>
</evidence>
<dbReference type="InterPro" id="IPR013785">
    <property type="entry name" value="Aldolase_TIM"/>
</dbReference>
<dbReference type="Pfam" id="PF03060">
    <property type="entry name" value="NMO"/>
    <property type="match status" value="1"/>
</dbReference>
<reference evidence="10 11" key="1">
    <citation type="submission" date="2020-09" db="EMBL/GenBank/DDBJ databases">
        <title>Sphingomonas sp., a new species isolated from pork steak.</title>
        <authorList>
            <person name="Heidler von Heilborn D."/>
        </authorList>
    </citation>
    <scope>NUCLEOTIDE SEQUENCE [LARGE SCALE GENOMIC DNA]</scope>
    <source>
        <strain evidence="11">S8-3T</strain>
    </source>
</reference>
<dbReference type="PANTHER" id="PTHR42747:SF3">
    <property type="entry name" value="NITRONATE MONOOXYGENASE-RELATED"/>
    <property type="match status" value="1"/>
</dbReference>